<evidence type="ECO:0000313" key="4">
    <source>
        <dbReference type="Proteomes" id="UP001596445"/>
    </source>
</evidence>
<reference evidence="3 4" key="1">
    <citation type="journal article" date="2019" name="Int. J. Syst. Evol. Microbiol.">
        <title>The Global Catalogue of Microorganisms (GCM) 10K type strain sequencing project: providing services to taxonomists for standard genome sequencing and annotation.</title>
        <authorList>
            <consortium name="The Broad Institute Genomics Platform"/>
            <consortium name="The Broad Institute Genome Sequencing Center for Infectious Disease"/>
            <person name="Wu L."/>
            <person name="Ma J."/>
        </authorList>
    </citation>
    <scope>NUCLEOTIDE SEQUENCE [LARGE SCALE GENOMIC DNA]</scope>
    <source>
        <strain evidence="3 4">JCM 30072</strain>
    </source>
</reference>
<dbReference type="PANTHER" id="PTHR19328">
    <property type="entry name" value="HEDGEHOG-INTERACTING PROTEIN"/>
    <property type="match status" value="1"/>
</dbReference>
<dbReference type="Pfam" id="PF07995">
    <property type="entry name" value="GSDH"/>
    <property type="match status" value="1"/>
</dbReference>
<dbReference type="Gene3D" id="2.120.10.30">
    <property type="entry name" value="TolB, C-terminal domain"/>
    <property type="match status" value="1"/>
</dbReference>
<accession>A0ABD5W341</accession>
<dbReference type="InterPro" id="IPR011041">
    <property type="entry name" value="Quinoprot_gluc/sorb_DH_b-prop"/>
</dbReference>
<dbReference type="SUPFAM" id="SSF50952">
    <property type="entry name" value="Soluble quinoprotein glucose dehydrogenase"/>
    <property type="match status" value="1"/>
</dbReference>
<dbReference type="EMBL" id="JBHSZI010000001">
    <property type="protein sequence ID" value="MFC7058834.1"/>
    <property type="molecule type" value="Genomic_DNA"/>
</dbReference>
<gene>
    <name evidence="3" type="ORF">ACFQQG_12515</name>
</gene>
<feature type="compositionally biased region" description="Basic and acidic residues" evidence="1">
    <location>
        <begin position="281"/>
        <end position="303"/>
    </location>
</feature>
<evidence type="ECO:0000256" key="1">
    <source>
        <dbReference type="SAM" id="MobiDB-lite"/>
    </source>
</evidence>
<organism evidence="3 4">
    <name type="scientific">Halovenus salina</name>
    <dbReference type="NCBI Taxonomy" id="1510225"/>
    <lineage>
        <taxon>Archaea</taxon>
        <taxon>Methanobacteriati</taxon>
        <taxon>Methanobacteriota</taxon>
        <taxon>Stenosarchaea group</taxon>
        <taxon>Halobacteria</taxon>
        <taxon>Halobacteriales</taxon>
        <taxon>Haloarculaceae</taxon>
        <taxon>Halovenus</taxon>
    </lineage>
</organism>
<feature type="domain" description="Glucose/Sorbosone dehydrogenase" evidence="2">
    <location>
        <begin position="2"/>
        <end position="284"/>
    </location>
</feature>
<evidence type="ECO:0000313" key="3">
    <source>
        <dbReference type="EMBL" id="MFC7058834.1"/>
    </source>
</evidence>
<keyword evidence="4" id="KW-1185">Reference proteome</keyword>
<dbReference type="InterPro" id="IPR012938">
    <property type="entry name" value="Glc/Sorbosone_DH"/>
</dbReference>
<dbReference type="Proteomes" id="UP001596445">
    <property type="component" value="Unassembled WGS sequence"/>
</dbReference>
<dbReference type="PANTHER" id="PTHR19328:SF13">
    <property type="entry name" value="HIPL1 PROTEIN"/>
    <property type="match status" value="1"/>
</dbReference>
<dbReference type="InterPro" id="IPR011042">
    <property type="entry name" value="6-blade_b-propeller_TolB-like"/>
</dbReference>
<evidence type="ECO:0000259" key="2">
    <source>
        <dbReference type="Pfam" id="PF07995"/>
    </source>
</evidence>
<comment type="caution">
    <text evidence="3">The sequence shown here is derived from an EMBL/GenBank/DDBJ whole genome shotgun (WGS) entry which is preliminary data.</text>
</comment>
<proteinExistence type="predicted"/>
<dbReference type="RefSeq" id="WP_382186910.1">
    <property type="nucleotide sequence ID" value="NZ_JBHSZI010000001.1"/>
</dbReference>
<feature type="region of interest" description="Disordered" evidence="1">
    <location>
        <begin position="274"/>
        <end position="303"/>
    </location>
</feature>
<protein>
    <submittedName>
        <fullName evidence="3">PQQ-dependent sugar dehydrogenase</fullName>
    </submittedName>
</protein>
<dbReference type="AlphaFoldDB" id="A0ABD5W341"/>
<name>A0ABD5W341_9EURY</name>
<sequence>MAIHPNYPDVPLVYAYFTTETDDGRTNRVVAFDTTADDQNENSWVIVDGIPADAYHNGGRITFGPANYLWVAAGDGDPALDDPDAIADPGTLGGKILRVEPDGSTPADNPDIEGGDPRVYTYGHRNPQGLAWLPDGTPVITEHGPGGGDEVNVLRAGENYGWPAARNSEGFDSYSGTDYQPPVAGAPSWAPSGSVFYTGEAVPSLQGRLLVGGLISQQIVAITLAEDESRLSADHAGRHDADWMDEEYHAASTPLLADELGRIRHLEEGPDGELYAVTSNRDGRAGDGFPTERDDKLVRIRPR</sequence>